<reference evidence="1 2" key="1">
    <citation type="journal article" date="2018" name="Sci. Rep.">
        <title>Genomic signatures of local adaptation to the degree of environmental predictability in rotifers.</title>
        <authorList>
            <person name="Franch-Gras L."/>
            <person name="Hahn C."/>
            <person name="Garcia-Roger E.M."/>
            <person name="Carmona M.J."/>
            <person name="Serra M."/>
            <person name="Gomez A."/>
        </authorList>
    </citation>
    <scope>NUCLEOTIDE SEQUENCE [LARGE SCALE GENOMIC DNA]</scope>
    <source>
        <strain evidence="1">HYR1</strain>
    </source>
</reference>
<dbReference type="Proteomes" id="UP000276133">
    <property type="component" value="Unassembled WGS sequence"/>
</dbReference>
<evidence type="ECO:0000313" key="1">
    <source>
        <dbReference type="EMBL" id="RNA28734.1"/>
    </source>
</evidence>
<organism evidence="1 2">
    <name type="scientific">Brachionus plicatilis</name>
    <name type="common">Marine rotifer</name>
    <name type="synonym">Brachionus muelleri</name>
    <dbReference type="NCBI Taxonomy" id="10195"/>
    <lineage>
        <taxon>Eukaryota</taxon>
        <taxon>Metazoa</taxon>
        <taxon>Spiralia</taxon>
        <taxon>Gnathifera</taxon>
        <taxon>Rotifera</taxon>
        <taxon>Eurotatoria</taxon>
        <taxon>Monogononta</taxon>
        <taxon>Pseudotrocha</taxon>
        <taxon>Ploima</taxon>
        <taxon>Brachionidae</taxon>
        <taxon>Brachionus</taxon>
    </lineage>
</organism>
<protein>
    <submittedName>
        <fullName evidence="1">Uncharacterized protein</fullName>
    </submittedName>
</protein>
<name>A0A3M7RYU2_BRAPC</name>
<gene>
    <name evidence="1" type="ORF">BpHYR1_015305</name>
</gene>
<comment type="caution">
    <text evidence="1">The sequence shown here is derived from an EMBL/GenBank/DDBJ whole genome shotgun (WGS) entry which is preliminary data.</text>
</comment>
<keyword evidence="2" id="KW-1185">Reference proteome</keyword>
<dbReference type="EMBL" id="REGN01002348">
    <property type="protein sequence ID" value="RNA28734.1"/>
    <property type="molecule type" value="Genomic_DNA"/>
</dbReference>
<sequence>MLSLAGLDILIMKLRKITVDHHVKSILNKTCHKKRENSSTLKYGKYNAQINLACVILSDVKILFKLALTDPFPYLSWVFRDPLKVTVSLIDKGKSKLWYMSKFPIPTKGCLALGKNCSFSAVIESKMREASNCMEKWP</sequence>
<evidence type="ECO:0000313" key="2">
    <source>
        <dbReference type="Proteomes" id="UP000276133"/>
    </source>
</evidence>
<accession>A0A3M7RYU2</accession>
<proteinExistence type="predicted"/>
<dbReference type="AlphaFoldDB" id="A0A3M7RYU2"/>